<dbReference type="RefSeq" id="WP_207003985.1">
    <property type="nucleotide sequence ID" value="NZ_JAEKJR010000003.1"/>
</dbReference>
<evidence type="ECO:0000313" key="2">
    <source>
        <dbReference type="Proteomes" id="UP000664293"/>
    </source>
</evidence>
<reference evidence="1 2" key="1">
    <citation type="submission" date="2020-12" db="EMBL/GenBank/DDBJ databases">
        <title>Oil enriched cultivation method for isolating marine PHA-producing bacteria.</title>
        <authorList>
            <person name="Zheng W."/>
            <person name="Yu S."/>
            <person name="Huang Y."/>
        </authorList>
    </citation>
    <scope>NUCLEOTIDE SEQUENCE [LARGE SCALE GENOMIC DNA]</scope>
    <source>
        <strain evidence="1 2">SN0-2</strain>
    </source>
</reference>
<protein>
    <submittedName>
        <fullName evidence="1">Uncharacterized protein</fullName>
    </submittedName>
</protein>
<dbReference type="EMBL" id="JAEKJR010000003">
    <property type="protein sequence ID" value="MBN8432264.1"/>
    <property type="molecule type" value="Genomic_DNA"/>
</dbReference>
<organism evidence="1 2">
    <name type="scientific">Microbulbifer salipaludis</name>
    <dbReference type="NCBI Taxonomy" id="187980"/>
    <lineage>
        <taxon>Bacteria</taxon>
        <taxon>Pseudomonadati</taxon>
        <taxon>Pseudomonadota</taxon>
        <taxon>Gammaproteobacteria</taxon>
        <taxon>Cellvibrionales</taxon>
        <taxon>Microbulbiferaceae</taxon>
        <taxon>Microbulbifer</taxon>
    </lineage>
</organism>
<evidence type="ECO:0000313" key="1">
    <source>
        <dbReference type="EMBL" id="MBN8432264.1"/>
    </source>
</evidence>
<name>A0ABS3EAE1_9GAMM</name>
<accession>A0ABS3EAE1</accession>
<comment type="caution">
    <text evidence="1">The sequence shown here is derived from an EMBL/GenBank/DDBJ whole genome shotgun (WGS) entry which is preliminary data.</text>
</comment>
<keyword evidence="2" id="KW-1185">Reference proteome</keyword>
<gene>
    <name evidence="1" type="ORF">JF535_15555</name>
</gene>
<dbReference type="Proteomes" id="UP000664293">
    <property type="component" value="Unassembled WGS sequence"/>
</dbReference>
<proteinExistence type="predicted"/>
<sequence length="92" mass="10288">MASYKEFVALIDQVLGEIKSRSPEHGSLEWYLSNHISKLSENCHKSNSASEVSNSIKSLMRFAADSLDWDSELSKKVIQISEYHSGLIKGAE</sequence>